<reference evidence="4" key="2">
    <citation type="submission" date="2025-08" db="UniProtKB">
        <authorList>
            <consortium name="RefSeq"/>
        </authorList>
    </citation>
    <scope>IDENTIFICATION</scope>
    <source>
        <tissue evidence="4">Leaf</tissue>
    </source>
</reference>
<organism evidence="3 4">
    <name type="scientific">Camelina sativa</name>
    <name type="common">False flax</name>
    <name type="synonym">Myagrum sativum</name>
    <dbReference type="NCBI Taxonomy" id="90675"/>
    <lineage>
        <taxon>Eukaryota</taxon>
        <taxon>Viridiplantae</taxon>
        <taxon>Streptophyta</taxon>
        <taxon>Embryophyta</taxon>
        <taxon>Tracheophyta</taxon>
        <taxon>Spermatophyta</taxon>
        <taxon>Magnoliopsida</taxon>
        <taxon>eudicotyledons</taxon>
        <taxon>Gunneridae</taxon>
        <taxon>Pentapetalae</taxon>
        <taxon>rosids</taxon>
        <taxon>malvids</taxon>
        <taxon>Brassicales</taxon>
        <taxon>Brassicaceae</taxon>
        <taxon>Camelineae</taxon>
        <taxon>Camelina</taxon>
    </lineage>
</organism>
<dbReference type="SMART" id="SM00255">
    <property type="entry name" value="TIR"/>
    <property type="match status" value="1"/>
</dbReference>
<accession>A0ABM1RES0</accession>
<evidence type="ECO:0000313" key="3">
    <source>
        <dbReference type="Proteomes" id="UP000694864"/>
    </source>
</evidence>
<proteinExistence type="predicted"/>
<dbReference type="Pfam" id="PF01582">
    <property type="entry name" value="TIR"/>
    <property type="match status" value="1"/>
</dbReference>
<name>A0ABM1RES0_CAMSA</name>
<keyword evidence="1" id="KW-0520">NAD</keyword>
<dbReference type="InterPro" id="IPR000157">
    <property type="entry name" value="TIR_dom"/>
</dbReference>
<protein>
    <submittedName>
        <fullName evidence="4">Disease resistance protein LAZ5-like</fullName>
    </submittedName>
</protein>
<feature type="domain" description="TIR" evidence="2">
    <location>
        <begin position="21"/>
        <end position="168"/>
    </location>
</feature>
<dbReference type="Proteomes" id="UP000694864">
    <property type="component" value="Chromosome 20"/>
</dbReference>
<keyword evidence="3" id="KW-1185">Reference proteome</keyword>
<dbReference type="RefSeq" id="XP_019097508.1">
    <property type="nucleotide sequence ID" value="XM_019241963.1"/>
</dbReference>
<dbReference type="InterPro" id="IPR035897">
    <property type="entry name" value="Toll_tir_struct_dom_sf"/>
</dbReference>
<dbReference type="PROSITE" id="PS50104">
    <property type="entry name" value="TIR"/>
    <property type="match status" value="1"/>
</dbReference>
<evidence type="ECO:0000259" key="2">
    <source>
        <dbReference type="PROSITE" id="PS50104"/>
    </source>
</evidence>
<evidence type="ECO:0000256" key="1">
    <source>
        <dbReference type="ARBA" id="ARBA00023027"/>
    </source>
</evidence>
<evidence type="ECO:0000313" key="4">
    <source>
        <dbReference type="RefSeq" id="XP_019097508.1"/>
    </source>
</evidence>
<reference evidence="3" key="1">
    <citation type="journal article" date="2014" name="Nat. Commun.">
        <title>The emerging biofuel crop Camelina sativa retains a highly undifferentiated hexaploid genome structure.</title>
        <authorList>
            <person name="Kagale S."/>
            <person name="Koh C."/>
            <person name="Nixon J."/>
            <person name="Bollina V."/>
            <person name="Clarke W.E."/>
            <person name="Tuteja R."/>
            <person name="Spillane C."/>
            <person name="Robinson S.J."/>
            <person name="Links M.G."/>
            <person name="Clarke C."/>
            <person name="Higgins E.E."/>
            <person name="Huebert T."/>
            <person name="Sharpe A.G."/>
            <person name="Parkin I.A."/>
        </authorList>
    </citation>
    <scope>NUCLEOTIDE SEQUENCE [LARGE SCALE GENOMIC DNA]</scope>
    <source>
        <strain evidence="3">cv. DH55</strain>
    </source>
</reference>
<gene>
    <name evidence="4" type="primary">LOC104772850</name>
</gene>
<dbReference type="PANTHER" id="PTHR32009">
    <property type="entry name" value="TMV RESISTANCE PROTEIN N-LIKE"/>
    <property type="match status" value="1"/>
</dbReference>
<dbReference type="PANTHER" id="PTHR32009:SF109">
    <property type="entry name" value="TOLL-INTERLEUKIN-RESISTANCE (TIR) DOMAIN FAMILY PROTEIN"/>
    <property type="match status" value="1"/>
</dbReference>
<dbReference type="Gene3D" id="3.40.50.10140">
    <property type="entry name" value="Toll/interleukin-1 receptor homology (TIR) domain"/>
    <property type="match status" value="1"/>
</dbReference>
<sequence length="168" mass="19108">MDIINSITSASASTVKVLPQPRPQVFINFRGLDLRDGFISHLERTFTEHHINYYIDREELRSEPIGILLKRIKESQIALAIFSEGYADSEWCLDELVEIMKNVKTGNLRVIPVFFKGEFGVKLYAEGRRKRPNISQWEEALESVPTIMGLFTGQVSPRYCQGSPESGS</sequence>
<dbReference type="SUPFAM" id="SSF52200">
    <property type="entry name" value="Toll/Interleukin receptor TIR domain"/>
    <property type="match status" value="1"/>
</dbReference>
<dbReference type="GeneID" id="104772850"/>